<proteinExistence type="evidence at transcript level"/>
<dbReference type="SUPFAM" id="SSF54928">
    <property type="entry name" value="RNA-binding domain, RBD"/>
    <property type="match status" value="1"/>
</dbReference>
<dbReference type="GO" id="GO:0007283">
    <property type="term" value="P:spermatogenesis"/>
    <property type="evidence" value="ECO:0007669"/>
    <property type="project" value="UniProtKB-KW"/>
</dbReference>
<dbReference type="PROSITE" id="PS50102">
    <property type="entry name" value="RRM"/>
    <property type="match status" value="1"/>
</dbReference>
<dbReference type="FunFam" id="3.30.70.330:FF:000180">
    <property type="entry name" value="Deleted in azoospermia-like"/>
    <property type="match status" value="1"/>
</dbReference>
<dbReference type="InterPro" id="IPR035979">
    <property type="entry name" value="RBD_domain_sf"/>
</dbReference>
<keyword evidence="7" id="KW-0896">Oogenesis</keyword>
<keyword evidence="3" id="KW-0963">Cytoplasm</keyword>
<dbReference type="PANTHER" id="PTHR11176">
    <property type="entry name" value="BOULE-RELATED"/>
    <property type="match status" value="1"/>
</dbReference>
<comment type="subunit">
    <text evidence="9">Interacts with the C-terminus of pabp1 and with epabp. Prior to oocyte maturation, found in a complex with epabp and pum2 proteins and spdy1 mRNA; pum2 dissociates from the complex during maturation.</text>
</comment>
<keyword evidence="4" id="KW-0221">Differentiation</keyword>
<feature type="domain" description="RRM" evidence="11">
    <location>
        <begin position="27"/>
        <end position="108"/>
    </location>
</feature>
<dbReference type="InterPro" id="IPR000504">
    <property type="entry name" value="RRM_dom"/>
</dbReference>
<dbReference type="GO" id="GO:0048477">
    <property type="term" value="P:oogenesis"/>
    <property type="evidence" value="ECO:0007669"/>
    <property type="project" value="UniProtKB-KW"/>
</dbReference>
<dbReference type="SMART" id="SM00360">
    <property type="entry name" value="RRM"/>
    <property type="match status" value="1"/>
</dbReference>
<evidence type="ECO:0000256" key="5">
    <source>
        <dbReference type="ARBA" id="ARBA00022871"/>
    </source>
</evidence>
<comment type="function">
    <text evidence="8">RNA-binding protein that is required for primordial germ cell (PGC) differentiation and indirectly necessary for the migration of PGCs through the endoderm. May promote meiotic cell division during spermatogenesis. Shows a preference for G- and U-rich RNAs and probably binds the 3'-UTR of target mRNAs. Stimulates the initiation of translation of mRNAs through the recruitment of poly(A)-binding proteins (PABPs).</text>
</comment>
<evidence type="ECO:0000256" key="4">
    <source>
        <dbReference type="ARBA" id="ARBA00022782"/>
    </source>
</evidence>
<evidence type="ECO:0000259" key="11">
    <source>
        <dbReference type="PROSITE" id="PS50102"/>
    </source>
</evidence>
<evidence type="ECO:0000256" key="3">
    <source>
        <dbReference type="ARBA" id="ARBA00022490"/>
    </source>
</evidence>
<dbReference type="InterPro" id="IPR012677">
    <property type="entry name" value="Nucleotide-bd_a/b_plait_sf"/>
</dbReference>
<dbReference type="PANTHER" id="PTHR11176:SF4">
    <property type="entry name" value="DELETED IN AZOOSPERMIA-LIKE"/>
    <property type="match status" value="1"/>
</dbReference>
<comment type="subcellular location">
    <subcellularLocation>
        <location evidence="1">Cytoplasm</location>
    </subcellularLocation>
</comment>
<protein>
    <submittedName>
        <fullName evidence="12">DAZ-like protein</fullName>
    </submittedName>
</protein>
<dbReference type="GO" id="GO:0003730">
    <property type="term" value="F:mRNA 3'-UTR binding"/>
    <property type="evidence" value="ECO:0007669"/>
    <property type="project" value="InterPro"/>
</dbReference>
<dbReference type="GO" id="GO:0045948">
    <property type="term" value="P:positive regulation of translational initiation"/>
    <property type="evidence" value="ECO:0007669"/>
    <property type="project" value="TreeGrafter"/>
</dbReference>
<evidence type="ECO:0000256" key="10">
    <source>
        <dbReference type="PROSITE-ProRule" id="PRU00176"/>
    </source>
</evidence>
<evidence type="ECO:0000256" key="9">
    <source>
        <dbReference type="ARBA" id="ARBA00064561"/>
    </source>
</evidence>
<evidence type="ECO:0000256" key="2">
    <source>
        <dbReference type="ARBA" id="ARBA00022473"/>
    </source>
</evidence>
<dbReference type="Gene3D" id="3.30.70.330">
    <property type="match status" value="1"/>
</dbReference>
<name>G8GFR8_ELECQ</name>
<dbReference type="GO" id="GO:0008494">
    <property type="term" value="F:translation activator activity"/>
    <property type="evidence" value="ECO:0007669"/>
    <property type="project" value="TreeGrafter"/>
</dbReference>
<dbReference type="GO" id="GO:0070935">
    <property type="term" value="P:3'-UTR-mediated mRNA stabilization"/>
    <property type="evidence" value="ECO:0007669"/>
    <property type="project" value="TreeGrafter"/>
</dbReference>
<dbReference type="AlphaFoldDB" id="G8GFR8"/>
<dbReference type="Pfam" id="PF00076">
    <property type="entry name" value="RRM_1"/>
    <property type="match status" value="1"/>
</dbReference>
<dbReference type="GO" id="GO:0045495">
    <property type="term" value="C:pole plasm"/>
    <property type="evidence" value="ECO:0007669"/>
    <property type="project" value="UniProtKB-ARBA"/>
</dbReference>
<evidence type="ECO:0000313" key="12">
    <source>
        <dbReference type="EMBL" id="AES12481.1"/>
    </source>
</evidence>
<evidence type="ECO:0000256" key="7">
    <source>
        <dbReference type="ARBA" id="ARBA00022943"/>
    </source>
</evidence>
<evidence type="ECO:0000256" key="8">
    <source>
        <dbReference type="ARBA" id="ARBA00057262"/>
    </source>
</evidence>
<accession>G8GFR8</accession>
<keyword evidence="5" id="KW-0744">Spermatogenesis</keyword>
<reference evidence="12" key="1">
    <citation type="journal article" date="2011" name="Evodevo">
        <title>Germ plasm in Eleutherodactylus coqui, a direct developing frog with large eggs.</title>
        <authorList>
            <person name="Elinson R.P."/>
            <person name="Sabo M.C."/>
            <person name="Fisher C."/>
            <person name="Yamaguchi T."/>
            <person name="Orii H."/>
            <person name="Nath K."/>
        </authorList>
    </citation>
    <scope>NUCLEOTIDE SEQUENCE</scope>
</reference>
<keyword evidence="2" id="KW-0217">Developmental protein</keyword>
<dbReference type="EMBL" id="JN130399">
    <property type="protein sequence ID" value="AES12481.1"/>
    <property type="molecule type" value="mRNA"/>
</dbReference>
<evidence type="ECO:0000256" key="1">
    <source>
        <dbReference type="ARBA" id="ARBA00004496"/>
    </source>
</evidence>
<keyword evidence="6 10" id="KW-0694">RNA-binding</keyword>
<dbReference type="CDD" id="cd12672">
    <property type="entry name" value="RRM_DAZL"/>
    <property type="match status" value="1"/>
</dbReference>
<dbReference type="InterPro" id="IPR037551">
    <property type="entry name" value="DAZ_RRM_vert"/>
</dbReference>
<evidence type="ECO:0000256" key="6">
    <source>
        <dbReference type="ARBA" id="ARBA00022884"/>
    </source>
</evidence>
<organism evidence="12">
    <name type="scientific">Eleutherodactylus coqui</name>
    <name type="common">Puerto Rican coqui</name>
    <dbReference type="NCBI Taxonomy" id="57060"/>
    <lineage>
        <taxon>Eukaryota</taxon>
        <taxon>Metazoa</taxon>
        <taxon>Chordata</taxon>
        <taxon>Craniata</taxon>
        <taxon>Vertebrata</taxon>
        <taxon>Euteleostomi</taxon>
        <taxon>Amphibia</taxon>
        <taxon>Batrachia</taxon>
        <taxon>Anura</taxon>
        <taxon>Neobatrachia</taxon>
        <taxon>Hyloidea</taxon>
        <taxon>Eleutherodactylidae</taxon>
        <taxon>Eleutherodactylinae</taxon>
        <taxon>Eleutherodactylus</taxon>
        <taxon>Eleutherodactylus</taxon>
    </lineage>
</organism>
<sequence>MSASGITREDQSVNLAYVLPEGKIVPNTVFVGGIDVRMEEIDIKEFSSKFGNVKEVKIITDRTGMSKGYGFVSFYDDVDVQKIVESQISFHGKRLKLGPAIRKQNASTYLQQRPIIVNSPAPQYHSMWNNSVSDPLVHQPPLYSPVTQYLQACPYPSSAPMMYQMPVGYQQPGCYPLPQHWPNGDQRSLFLQPQPFTSWHYNNEADMASNDMFPPEMYFQEQNVSPVSTSPQKKVDRSIQTILSCFLNGDGRLQRSIVSQEEYMKKS</sequence>